<evidence type="ECO:0000256" key="1">
    <source>
        <dbReference type="SAM" id="MobiDB-lite"/>
    </source>
</evidence>
<accession>A0A1B2EWK5</accession>
<name>A0A1B2EWK5_9HYPH</name>
<geneLocation type="plasmid" evidence="2">
    <name>unnamed2</name>
</geneLocation>
<feature type="compositionally biased region" description="Basic and acidic residues" evidence="1">
    <location>
        <begin position="73"/>
        <end position="83"/>
    </location>
</feature>
<protein>
    <submittedName>
        <fullName evidence="2">Uncharacterized protein</fullName>
    </submittedName>
</protein>
<keyword evidence="2" id="KW-0614">Plasmid</keyword>
<dbReference type="AlphaFoldDB" id="A0A1B2EWK5"/>
<dbReference type="KEGG" id="moc:BB934_39655"/>
<proteinExistence type="predicted"/>
<feature type="region of interest" description="Disordered" evidence="1">
    <location>
        <begin position="64"/>
        <end position="83"/>
    </location>
</feature>
<dbReference type="EMBL" id="CP016619">
    <property type="protein sequence ID" value="ANY84334.1"/>
    <property type="molecule type" value="Genomic_DNA"/>
</dbReference>
<gene>
    <name evidence="2" type="ORF">BB934_39655</name>
</gene>
<sequence>MVKSLHLGYGFSALAELSRQHVFQGVFASFALAPARKHISLHGSALNEESGERALISYFSAIETPDPSGRSSRTRDLGLKPCG</sequence>
<organism evidence="2">
    <name type="scientific">Microvirga ossetica</name>
    <dbReference type="NCBI Taxonomy" id="1882682"/>
    <lineage>
        <taxon>Bacteria</taxon>
        <taxon>Pseudomonadati</taxon>
        <taxon>Pseudomonadota</taxon>
        <taxon>Alphaproteobacteria</taxon>
        <taxon>Hyphomicrobiales</taxon>
        <taxon>Methylobacteriaceae</taxon>
        <taxon>Microvirga</taxon>
    </lineage>
</organism>
<reference evidence="2" key="1">
    <citation type="submission" date="2016-07" db="EMBL/GenBank/DDBJ databases">
        <title>Microvirga ossetica sp. nov. a new species of rhizobia isolated from root nodules of the legume species Vicia alpestris Steven originated from North Ossetia region in the Caucasus.</title>
        <authorList>
            <person name="Safronova V.I."/>
            <person name="Kuznetsova I.G."/>
            <person name="Sazanova A.L."/>
            <person name="Belimov A."/>
            <person name="Andronov E."/>
            <person name="Osledkin Y.S."/>
            <person name="Onishchuk O.P."/>
            <person name="Kurchak O.N."/>
            <person name="Shaposhnikov A.I."/>
            <person name="Willems A."/>
            <person name="Tikhonovich I.A."/>
        </authorList>
    </citation>
    <scope>NUCLEOTIDE SEQUENCE [LARGE SCALE GENOMIC DNA]</scope>
    <source>
        <strain evidence="2">V5/3M</strain>
        <plasmid evidence="2">unnamed2</plasmid>
    </source>
</reference>
<evidence type="ECO:0000313" key="2">
    <source>
        <dbReference type="EMBL" id="ANY84334.1"/>
    </source>
</evidence>